<dbReference type="GeneID" id="11512786"/>
<dbReference type="InParanoid" id="G2QD99"/>
<dbReference type="Proteomes" id="UP000007322">
    <property type="component" value="Chromosome 3"/>
</dbReference>
<keyword evidence="2" id="KW-1185">Reference proteome</keyword>
<evidence type="ECO:0000313" key="1">
    <source>
        <dbReference type="EMBL" id="AEO57465.1"/>
    </source>
</evidence>
<organism evidence="1 2">
    <name type="scientific">Thermothelomyces thermophilus (strain ATCC 42464 / BCRC 31852 / DSM 1799)</name>
    <name type="common">Sporotrichum thermophile</name>
    <dbReference type="NCBI Taxonomy" id="573729"/>
    <lineage>
        <taxon>Eukaryota</taxon>
        <taxon>Fungi</taxon>
        <taxon>Dikarya</taxon>
        <taxon>Ascomycota</taxon>
        <taxon>Pezizomycotina</taxon>
        <taxon>Sordariomycetes</taxon>
        <taxon>Sordariomycetidae</taxon>
        <taxon>Sordariales</taxon>
        <taxon>Chaetomiaceae</taxon>
        <taxon>Thermothelomyces</taxon>
    </lineage>
</organism>
<sequence length="58" mass="6458">MSSFFSLVSLFLIFPCPFPWLSYLYTCATARLRQFPLGKQHGALELSPASLKQCGPCS</sequence>
<protein>
    <submittedName>
        <fullName evidence="1">Uncharacterized protein</fullName>
    </submittedName>
</protein>
<dbReference type="KEGG" id="mtm:MYCTH_2303669"/>
<name>G2QD99_THET4</name>
<dbReference type="RefSeq" id="XP_003662710.1">
    <property type="nucleotide sequence ID" value="XM_003662662.1"/>
</dbReference>
<dbReference type="HOGENOM" id="CLU_2980733_0_0_1"/>
<dbReference type="EMBL" id="CP003004">
    <property type="protein sequence ID" value="AEO57465.1"/>
    <property type="molecule type" value="Genomic_DNA"/>
</dbReference>
<reference evidence="1 2" key="1">
    <citation type="journal article" date="2011" name="Nat. Biotechnol.">
        <title>Comparative genomic analysis of the thermophilic biomass-degrading fungi Myceliophthora thermophila and Thielavia terrestris.</title>
        <authorList>
            <person name="Berka R.M."/>
            <person name="Grigoriev I.V."/>
            <person name="Otillar R."/>
            <person name="Salamov A."/>
            <person name="Grimwood J."/>
            <person name="Reid I."/>
            <person name="Ishmael N."/>
            <person name="John T."/>
            <person name="Darmond C."/>
            <person name="Moisan M.-C."/>
            <person name="Henrissat B."/>
            <person name="Coutinho P.M."/>
            <person name="Lombard V."/>
            <person name="Natvig D.O."/>
            <person name="Lindquist E."/>
            <person name="Schmutz J."/>
            <person name="Lucas S."/>
            <person name="Harris P."/>
            <person name="Powlowski J."/>
            <person name="Bellemare A."/>
            <person name="Taylor D."/>
            <person name="Butler G."/>
            <person name="de Vries R.P."/>
            <person name="Allijn I.E."/>
            <person name="van den Brink J."/>
            <person name="Ushinsky S."/>
            <person name="Storms R."/>
            <person name="Powell A.J."/>
            <person name="Paulsen I.T."/>
            <person name="Elbourne L.D.H."/>
            <person name="Baker S.E."/>
            <person name="Magnuson J."/>
            <person name="LaBoissiere S."/>
            <person name="Clutterbuck A.J."/>
            <person name="Martinez D."/>
            <person name="Wogulis M."/>
            <person name="de Leon A.L."/>
            <person name="Rey M.W."/>
            <person name="Tsang A."/>
        </authorList>
    </citation>
    <scope>NUCLEOTIDE SEQUENCE [LARGE SCALE GENOMIC DNA]</scope>
    <source>
        <strain evidence="2">ATCC 42464 / BCRC 31852 / DSM 1799</strain>
    </source>
</reference>
<gene>
    <name evidence="1" type="ORF">MYCTH_2303669</name>
</gene>
<dbReference type="VEuPathDB" id="FungiDB:MYCTH_2303669"/>
<dbReference type="AlphaFoldDB" id="G2QD99"/>
<evidence type="ECO:0000313" key="2">
    <source>
        <dbReference type="Proteomes" id="UP000007322"/>
    </source>
</evidence>
<accession>G2QD99</accession>
<proteinExistence type="predicted"/>